<dbReference type="AlphaFoldDB" id="A0AAV9U7S7"/>
<comment type="caution">
    <text evidence="2">The sequence shown here is derived from an EMBL/GenBank/DDBJ whole genome shotgun (WGS) entry which is preliminary data.</text>
</comment>
<gene>
    <name evidence="2" type="ORF">TWF730_003361</name>
</gene>
<feature type="domain" description="Bulb-type lectin" evidence="1">
    <location>
        <begin position="1"/>
        <end position="89"/>
    </location>
</feature>
<dbReference type="EMBL" id="JAVHNS010000014">
    <property type="protein sequence ID" value="KAK6335988.1"/>
    <property type="molecule type" value="Genomic_DNA"/>
</dbReference>
<name>A0AAV9U7S7_9PEZI</name>
<sequence length="124" mass="14370">MYPPSEVSYDAGELNWFGDYKPQIIFENGYTIRYQDDGNLTVYDDNDEAVTTMGKQESAPLADLKLHFQEDGNLVAYNKDEAYWHTYTNPSRKAARLICKQDAPYMLLLDENDNQVWCLTEENP</sequence>
<keyword evidence="3" id="KW-1185">Reference proteome</keyword>
<evidence type="ECO:0000313" key="2">
    <source>
        <dbReference type="EMBL" id="KAK6335988.1"/>
    </source>
</evidence>
<accession>A0AAV9U7S7</accession>
<dbReference type="InterPro" id="IPR036426">
    <property type="entry name" value="Bulb-type_lectin_dom_sf"/>
</dbReference>
<proteinExistence type="predicted"/>
<dbReference type="PROSITE" id="PS50927">
    <property type="entry name" value="BULB_LECTIN"/>
    <property type="match status" value="1"/>
</dbReference>
<dbReference type="SUPFAM" id="SSF51110">
    <property type="entry name" value="alpha-D-mannose-specific plant lectins"/>
    <property type="match status" value="1"/>
</dbReference>
<protein>
    <recommendedName>
        <fullName evidence="1">Bulb-type lectin domain-containing protein</fullName>
    </recommendedName>
</protein>
<dbReference type="Proteomes" id="UP001373714">
    <property type="component" value="Unassembled WGS sequence"/>
</dbReference>
<evidence type="ECO:0000259" key="1">
    <source>
        <dbReference type="PROSITE" id="PS50927"/>
    </source>
</evidence>
<evidence type="ECO:0000313" key="3">
    <source>
        <dbReference type="Proteomes" id="UP001373714"/>
    </source>
</evidence>
<organism evidence="2 3">
    <name type="scientific">Orbilia blumenaviensis</name>
    <dbReference type="NCBI Taxonomy" id="1796055"/>
    <lineage>
        <taxon>Eukaryota</taxon>
        <taxon>Fungi</taxon>
        <taxon>Dikarya</taxon>
        <taxon>Ascomycota</taxon>
        <taxon>Pezizomycotina</taxon>
        <taxon>Orbiliomycetes</taxon>
        <taxon>Orbiliales</taxon>
        <taxon>Orbiliaceae</taxon>
        <taxon>Orbilia</taxon>
    </lineage>
</organism>
<reference evidence="2 3" key="1">
    <citation type="submission" date="2019-10" db="EMBL/GenBank/DDBJ databases">
        <authorList>
            <person name="Palmer J.M."/>
        </authorList>
    </citation>
    <scope>NUCLEOTIDE SEQUENCE [LARGE SCALE GENOMIC DNA]</scope>
    <source>
        <strain evidence="2 3">TWF730</strain>
    </source>
</reference>
<dbReference type="Gene3D" id="2.90.10.10">
    <property type="entry name" value="Bulb-type lectin domain"/>
    <property type="match status" value="1"/>
</dbReference>
<dbReference type="InterPro" id="IPR001480">
    <property type="entry name" value="Bulb-type_lectin_dom"/>
</dbReference>